<dbReference type="InParanoid" id="A0A3N4KEE9"/>
<evidence type="ECO:0000313" key="2">
    <source>
        <dbReference type="Proteomes" id="UP000277580"/>
    </source>
</evidence>
<accession>A0A3N4KEE9</accession>
<dbReference type="EMBL" id="ML119157">
    <property type="protein sequence ID" value="RPB08870.1"/>
    <property type="molecule type" value="Genomic_DNA"/>
</dbReference>
<dbReference type="AlphaFoldDB" id="A0A3N4KEE9"/>
<sequence>MPTACSRSRSVQPVPRHPAGNATHLALEKVIQDHIPTVTNILRCLLSLLTSSDQPPSNTRRSLQSFENDLRRLCVQAQEGVQKMDLELRVIENTWDCVDKQRWEICRGDYKVVMALVHEVFEAGKMRMEEIVVIAAGIGIRGKTMAGWGSR</sequence>
<protein>
    <submittedName>
        <fullName evidence="1">Uncharacterized protein</fullName>
    </submittedName>
</protein>
<dbReference type="Proteomes" id="UP000277580">
    <property type="component" value="Unassembled WGS sequence"/>
</dbReference>
<evidence type="ECO:0000313" key="1">
    <source>
        <dbReference type="EMBL" id="RPB08870.1"/>
    </source>
</evidence>
<organism evidence="1 2">
    <name type="scientific">Morchella conica CCBAS932</name>
    <dbReference type="NCBI Taxonomy" id="1392247"/>
    <lineage>
        <taxon>Eukaryota</taxon>
        <taxon>Fungi</taxon>
        <taxon>Dikarya</taxon>
        <taxon>Ascomycota</taxon>
        <taxon>Pezizomycotina</taxon>
        <taxon>Pezizomycetes</taxon>
        <taxon>Pezizales</taxon>
        <taxon>Morchellaceae</taxon>
        <taxon>Morchella</taxon>
    </lineage>
</organism>
<name>A0A3N4KEE9_9PEZI</name>
<keyword evidence="2" id="KW-1185">Reference proteome</keyword>
<reference evidence="1 2" key="1">
    <citation type="journal article" date="2018" name="Nat. Ecol. Evol.">
        <title>Pezizomycetes genomes reveal the molecular basis of ectomycorrhizal truffle lifestyle.</title>
        <authorList>
            <person name="Murat C."/>
            <person name="Payen T."/>
            <person name="Noel B."/>
            <person name="Kuo A."/>
            <person name="Morin E."/>
            <person name="Chen J."/>
            <person name="Kohler A."/>
            <person name="Krizsan K."/>
            <person name="Balestrini R."/>
            <person name="Da Silva C."/>
            <person name="Montanini B."/>
            <person name="Hainaut M."/>
            <person name="Levati E."/>
            <person name="Barry K.W."/>
            <person name="Belfiori B."/>
            <person name="Cichocki N."/>
            <person name="Clum A."/>
            <person name="Dockter R.B."/>
            <person name="Fauchery L."/>
            <person name="Guy J."/>
            <person name="Iotti M."/>
            <person name="Le Tacon F."/>
            <person name="Lindquist E.A."/>
            <person name="Lipzen A."/>
            <person name="Malagnac F."/>
            <person name="Mello A."/>
            <person name="Molinier V."/>
            <person name="Miyauchi S."/>
            <person name="Poulain J."/>
            <person name="Riccioni C."/>
            <person name="Rubini A."/>
            <person name="Sitrit Y."/>
            <person name="Splivallo R."/>
            <person name="Traeger S."/>
            <person name="Wang M."/>
            <person name="Zifcakova L."/>
            <person name="Wipf D."/>
            <person name="Zambonelli A."/>
            <person name="Paolocci F."/>
            <person name="Nowrousian M."/>
            <person name="Ottonello S."/>
            <person name="Baldrian P."/>
            <person name="Spatafora J.W."/>
            <person name="Henrissat B."/>
            <person name="Nagy L.G."/>
            <person name="Aury J.M."/>
            <person name="Wincker P."/>
            <person name="Grigoriev I.V."/>
            <person name="Bonfante P."/>
            <person name="Martin F.M."/>
        </authorList>
    </citation>
    <scope>NUCLEOTIDE SEQUENCE [LARGE SCALE GENOMIC DNA]</scope>
    <source>
        <strain evidence="1 2">CCBAS932</strain>
    </source>
</reference>
<proteinExistence type="predicted"/>
<gene>
    <name evidence="1" type="ORF">P167DRAFT_608340</name>
</gene>